<accession>A0ACD0P0I3</accession>
<keyword evidence="2" id="KW-1185">Reference proteome</keyword>
<name>A0ACD0P0I3_9BASI</name>
<evidence type="ECO:0000313" key="2">
    <source>
        <dbReference type="Proteomes" id="UP000245626"/>
    </source>
</evidence>
<proteinExistence type="predicted"/>
<organism evidence="1 2">
    <name type="scientific">Violaceomyces palustris</name>
    <dbReference type="NCBI Taxonomy" id="1673888"/>
    <lineage>
        <taxon>Eukaryota</taxon>
        <taxon>Fungi</taxon>
        <taxon>Dikarya</taxon>
        <taxon>Basidiomycota</taxon>
        <taxon>Ustilaginomycotina</taxon>
        <taxon>Ustilaginomycetes</taxon>
        <taxon>Violaceomycetales</taxon>
        <taxon>Violaceomycetaceae</taxon>
        <taxon>Violaceomyces</taxon>
    </lineage>
</organism>
<evidence type="ECO:0000313" key="1">
    <source>
        <dbReference type="EMBL" id="PWN51603.1"/>
    </source>
</evidence>
<gene>
    <name evidence="1" type="ORF">IE53DRAFT_43240</name>
</gene>
<reference evidence="1 2" key="1">
    <citation type="journal article" date="2018" name="Mol. Biol. Evol.">
        <title>Broad Genomic Sampling Reveals a Smut Pathogenic Ancestry of the Fungal Clade Ustilaginomycotina.</title>
        <authorList>
            <person name="Kijpornyongpan T."/>
            <person name="Mondo S.J."/>
            <person name="Barry K."/>
            <person name="Sandor L."/>
            <person name="Lee J."/>
            <person name="Lipzen A."/>
            <person name="Pangilinan J."/>
            <person name="LaButti K."/>
            <person name="Hainaut M."/>
            <person name="Henrissat B."/>
            <person name="Grigoriev I.V."/>
            <person name="Spatafora J.W."/>
            <person name="Aime M.C."/>
        </authorList>
    </citation>
    <scope>NUCLEOTIDE SEQUENCE [LARGE SCALE GENOMIC DNA]</scope>
    <source>
        <strain evidence="1 2">SA 807</strain>
    </source>
</reference>
<protein>
    <submittedName>
        <fullName evidence="1">Uncharacterized protein</fullName>
    </submittedName>
</protein>
<dbReference type="Proteomes" id="UP000245626">
    <property type="component" value="Unassembled WGS sequence"/>
</dbReference>
<sequence>MATKGDLSKARTLIDEYHKNDPAYLSNQSQPPHNKKRDEQTYSDNVERWVIRLIQTSLDQPSTSDLDVKQRTLDLFSSIRSAAAAASDSTTKTNEEEWSQEIEILKLAARCQHLGRYLHPRQDHPPGKAGYLKWRRELYQIQADRASTILSQSGFQEDLVNLVASWVAKKGLKVGKADQSEWGAQLLEDSAILVFLEDELESFAEQHQDYQKEKFLDIIRKTWRKLSTQGKEATRQLSMPKGLEELIHQAVGRLEEEEEEEKEKEKAGEGKEKETQETIKVNEEGREQM</sequence>
<dbReference type="EMBL" id="KZ819830">
    <property type="protein sequence ID" value="PWN51603.1"/>
    <property type="molecule type" value="Genomic_DNA"/>
</dbReference>